<dbReference type="InterPro" id="IPR036397">
    <property type="entry name" value="RNaseH_sf"/>
</dbReference>
<dbReference type="InterPro" id="IPR012337">
    <property type="entry name" value="RNaseH-like_sf"/>
</dbReference>
<name>A0A833CPE4_9HYPH</name>
<organism evidence="1 2">
    <name type="scientific">Brucella tritici</name>
    <dbReference type="NCBI Taxonomy" id="94626"/>
    <lineage>
        <taxon>Bacteria</taxon>
        <taxon>Pseudomonadati</taxon>
        <taxon>Pseudomonadota</taxon>
        <taxon>Alphaproteobacteria</taxon>
        <taxon>Hyphomicrobiales</taxon>
        <taxon>Brucellaceae</taxon>
        <taxon>Brucella/Ochrobactrum group</taxon>
        <taxon>Brucella</taxon>
    </lineage>
</organism>
<dbReference type="AlphaFoldDB" id="A0A833CPE4"/>
<sequence length="189" mass="21182">MRNLPQRMILFLDVATRTGWCAGRPGETPEYGSKRLAPEEAPPVAIVAHSQIFIRELIETYRPNVIIAEKPVFAGAMRGKTNHKTTRLLQCLPWAMAATAYHEKVFDYREMDQASIRYFILGRKPTTGKAKEEIMRAMEALGFEPQDDNASDALAGWLFACGEIAPDVNPAHTTPLFSQRREATTGDLF</sequence>
<keyword evidence="2" id="KW-1185">Reference proteome</keyword>
<dbReference type="Gene3D" id="3.30.420.10">
    <property type="entry name" value="Ribonuclease H-like superfamily/Ribonuclease H"/>
    <property type="match status" value="1"/>
</dbReference>
<evidence type="ECO:0000313" key="2">
    <source>
        <dbReference type="Proteomes" id="UP000430843"/>
    </source>
</evidence>
<reference evidence="1 2" key="1">
    <citation type="submission" date="2019-09" db="EMBL/GenBank/DDBJ databases">
        <title>Taxonomic organization of the family Brucellaceae based on a phylogenomic approach.</title>
        <authorList>
            <person name="Leclercq S."/>
            <person name="Cloeckaert A."/>
            <person name="Zygmunt M.S."/>
        </authorList>
    </citation>
    <scope>NUCLEOTIDE SEQUENCE [LARGE SCALE GENOMIC DNA]</scope>
    <source>
        <strain evidence="1 2">LMG 18957</strain>
    </source>
</reference>
<protein>
    <submittedName>
        <fullName evidence="1">Crossover junction endodeoxyribonuclease RuvC</fullName>
    </submittedName>
</protein>
<dbReference type="EMBL" id="WBWA01000002">
    <property type="protein sequence ID" value="KAB2666768.1"/>
    <property type="molecule type" value="Genomic_DNA"/>
</dbReference>
<dbReference type="RefSeq" id="WP_151677081.1">
    <property type="nucleotide sequence ID" value="NZ_WBWA01000002.1"/>
</dbReference>
<dbReference type="SUPFAM" id="SSF53098">
    <property type="entry name" value="Ribonuclease H-like"/>
    <property type="match status" value="1"/>
</dbReference>
<accession>A0A833CPE4</accession>
<proteinExistence type="predicted"/>
<comment type="caution">
    <text evidence="1">The sequence shown here is derived from an EMBL/GenBank/DDBJ whole genome shotgun (WGS) entry which is preliminary data.</text>
</comment>
<dbReference type="GO" id="GO:0003676">
    <property type="term" value="F:nucleic acid binding"/>
    <property type="evidence" value="ECO:0007669"/>
    <property type="project" value="InterPro"/>
</dbReference>
<evidence type="ECO:0000313" key="1">
    <source>
        <dbReference type="EMBL" id="KAB2666768.1"/>
    </source>
</evidence>
<dbReference type="Proteomes" id="UP000430843">
    <property type="component" value="Unassembled WGS sequence"/>
</dbReference>
<gene>
    <name evidence="1" type="ORF">F9K91_02180</name>
</gene>